<evidence type="ECO:0000313" key="2">
    <source>
        <dbReference type="Proteomes" id="UP000600026"/>
    </source>
</evidence>
<evidence type="ECO:0000313" key="1">
    <source>
        <dbReference type="EMBL" id="GHI86604.1"/>
    </source>
</evidence>
<name>A0A919H385_9ACTN</name>
<dbReference type="OrthoDB" id="5495397at2"/>
<keyword evidence="2" id="KW-1185">Reference proteome</keyword>
<protein>
    <submittedName>
        <fullName evidence="1">Uncharacterized protein</fullName>
    </submittedName>
</protein>
<dbReference type="AlphaFoldDB" id="A0A919H385"/>
<dbReference type="Proteomes" id="UP000600026">
    <property type="component" value="Unassembled WGS sequence"/>
</dbReference>
<gene>
    <name evidence="1" type="ORF">Sxan_39680</name>
</gene>
<reference evidence="1" key="1">
    <citation type="submission" date="2020-09" db="EMBL/GenBank/DDBJ databases">
        <title>Whole genome shotgun sequence of Streptomyces xanthophaeus NBRC 12829.</title>
        <authorList>
            <person name="Komaki H."/>
            <person name="Tamura T."/>
        </authorList>
    </citation>
    <scope>NUCLEOTIDE SEQUENCE</scope>
    <source>
        <strain evidence="1">NBRC 12829</strain>
    </source>
</reference>
<comment type="caution">
    <text evidence="1">The sequence shown here is derived from an EMBL/GenBank/DDBJ whole genome shotgun (WGS) entry which is preliminary data.</text>
</comment>
<accession>A0A919H385</accession>
<sequence>MKHSPDHEDESYDVVQHQDPARNRLTPVIQLPPDAALTVVDALTEVVREAHRRERTDPTPHGAVKRAQEFEEGDVFMVEPPFEGFVSCRYLMDFYDVRDRNICSRMHIHTGLRFVRMMTGPDTTIRVSSLVPVDVFSSPGWNGGPLETFVDLLPDVPAPHTRERYNVIVPPNSWVDMQVPCGVSHQFNAVGPNAVVDSVHPEESLETRREGMSGYKMMAQTIFLAKERDAALTCLETRGTLVAADAAS</sequence>
<proteinExistence type="predicted"/>
<dbReference type="EMBL" id="BNEE01000006">
    <property type="protein sequence ID" value="GHI86604.1"/>
    <property type="molecule type" value="Genomic_DNA"/>
</dbReference>
<organism evidence="1 2">
    <name type="scientific">Streptomyces xanthophaeus</name>
    <dbReference type="NCBI Taxonomy" id="67385"/>
    <lineage>
        <taxon>Bacteria</taxon>
        <taxon>Bacillati</taxon>
        <taxon>Actinomycetota</taxon>
        <taxon>Actinomycetes</taxon>
        <taxon>Kitasatosporales</taxon>
        <taxon>Streptomycetaceae</taxon>
        <taxon>Streptomyces</taxon>
    </lineage>
</organism>